<evidence type="ECO:0000256" key="1">
    <source>
        <dbReference type="SAM" id="MobiDB-lite"/>
    </source>
</evidence>
<gene>
    <name evidence="2" type="ORF">V202x_29940</name>
</gene>
<evidence type="ECO:0000313" key="3">
    <source>
        <dbReference type="Proteomes" id="UP000318384"/>
    </source>
</evidence>
<dbReference type="AlphaFoldDB" id="A0A517WWL3"/>
<feature type="region of interest" description="Disordered" evidence="1">
    <location>
        <begin position="454"/>
        <end position="485"/>
    </location>
</feature>
<protein>
    <submittedName>
        <fullName evidence="2">Uncharacterized protein</fullName>
    </submittedName>
</protein>
<evidence type="ECO:0000313" key="2">
    <source>
        <dbReference type="EMBL" id="QDU09618.1"/>
    </source>
</evidence>
<proteinExistence type="predicted"/>
<dbReference type="RefSeq" id="WP_145176114.1">
    <property type="nucleotide sequence ID" value="NZ_CP037422.1"/>
</dbReference>
<dbReference type="EMBL" id="CP037422">
    <property type="protein sequence ID" value="QDU09618.1"/>
    <property type="molecule type" value="Genomic_DNA"/>
</dbReference>
<dbReference type="Proteomes" id="UP000318384">
    <property type="component" value="Chromosome"/>
</dbReference>
<accession>A0A517WWL3</accession>
<organism evidence="2 3">
    <name type="scientific">Gimesia aquarii</name>
    <dbReference type="NCBI Taxonomy" id="2527964"/>
    <lineage>
        <taxon>Bacteria</taxon>
        <taxon>Pseudomonadati</taxon>
        <taxon>Planctomycetota</taxon>
        <taxon>Planctomycetia</taxon>
        <taxon>Planctomycetales</taxon>
        <taxon>Planctomycetaceae</taxon>
        <taxon>Gimesia</taxon>
    </lineage>
</organism>
<sequence>MAKRVEIEIYHGASKLSGFVDYRMIKDLIEYTTKKFSHSDKGKIQEHVEDNALWDVNYEGKLVVPTGLIPILSDRLRQTGVKVTRTDYRRFLKKQKMSKSVMKKTLGDEKDFLQSLWGNPLGQIEVGRPGEVVQYIEKIARVFPRANILVRTITNQEARRMRNELKSEAPELDARVKPSGGWYVNRPHILFTRGVLMGGCFNKDWDIILLPDAAKVVKDSFRESMGIFGVHPYRCYSFVLPGTSLSSPERLILEAIAGQTIFSNVPRETAVEVLWLKPPSYPTPVVNKRGLAWKQENYWRNDRRNDYIAGIARAFQTDNRKKLKKYGVSFYQGKPHITNPDYSKIVILVESTEAGRELQKRLTAWELRSVVKGDVGNTKPTHPEGQIITATKAEKDGIDADVLVNAAGGQGIGAFRSTIAESATRSVQAPGLIIDLADEFDKIAVEDTRSRCRGYEKRGWKQSGPGLSSSPGKTTKVPVAQEVST</sequence>
<reference evidence="2 3" key="1">
    <citation type="submission" date="2019-03" db="EMBL/GenBank/DDBJ databases">
        <title>Deep-cultivation of Planctomycetes and their phenomic and genomic characterization uncovers novel biology.</title>
        <authorList>
            <person name="Wiegand S."/>
            <person name="Jogler M."/>
            <person name="Boedeker C."/>
            <person name="Pinto D."/>
            <person name="Vollmers J."/>
            <person name="Rivas-Marin E."/>
            <person name="Kohn T."/>
            <person name="Peeters S.H."/>
            <person name="Heuer A."/>
            <person name="Rast P."/>
            <person name="Oberbeckmann S."/>
            <person name="Bunk B."/>
            <person name="Jeske O."/>
            <person name="Meyerdierks A."/>
            <person name="Storesund J.E."/>
            <person name="Kallscheuer N."/>
            <person name="Luecker S."/>
            <person name="Lage O.M."/>
            <person name="Pohl T."/>
            <person name="Merkel B.J."/>
            <person name="Hornburger P."/>
            <person name="Mueller R.-W."/>
            <person name="Bruemmer F."/>
            <person name="Labrenz M."/>
            <person name="Spormann A.M."/>
            <person name="Op den Camp H."/>
            <person name="Overmann J."/>
            <person name="Amann R."/>
            <person name="Jetten M.S.M."/>
            <person name="Mascher T."/>
            <person name="Medema M.H."/>
            <person name="Devos D.P."/>
            <person name="Kaster A.-K."/>
            <person name="Ovreas L."/>
            <person name="Rohde M."/>
            <person name="Galperin M.Y."/>
            <person name="Jogler C."/>
        </authorList>
    </citation>
    <scope>NUCLEOTIDE SEQUENCE [LARGE SCALE GENOMIC DNA]</scope>
    <source>
        <strain evidence="2 3">V202</strain>
    </source>
</reference>
<name>A0A517WWL3_9PLAN</name>
<keyword evidence="3" id="KW-1185">Reference proteome</keyword>